<gene>
    <name evidence="6" type="ORF">SAMN02910280_2691</name>
</gene>
<protein>
    <submittedName>
        <fullName evidence="6">ABC-2 type transport system ATP-binding protein</fullName>
    </submittedName>
</protein>
<dbReference type="PANTHER" id="PTHR43335">
    <property type="entry name" value="ABC TRANSPORTER, ATP-BINDING PROTEIN"/>
    <property type="match status" value="1"/>
</dbReference>
<comment type="similarity">
    <text evidence="1">Belongs to the ABC transporter superfamily.</text>
</comment>
<dbReference type="SMART" id="SM00382">
    <property type="entry name" value="AAA"/>
    <property type="match status" value="1"/>
</dbReference>
<dbReference type="GO" id="GO:0005524">
    <property type="term" value="F:ATP binding"/>
    <property type="evidence" value="ECO:0007669"/>
    <property type="project" value="UniProtKB-KW"/>
</dbReference>
<keyword evidence="4 6" id="KW-0067">ATP-binding</keyword>
<name>A0A1K1PDB5_RUMFL</name>
<evidence type="ECO:0000256" key="2">
    <source>
        <dbReference type="ARBA" id="ARBA00022448"/>
    </source>
</evidence>
<dbReference type="InterPro" id="IPR003593">
    <property type="entry name" value="AAA+_ATPase"/>
</dbReference>
<dbReference type="InterPro" id="IPR027417">
    <property type="entry name" value="P-loop_NTPase"/>
</dbReference>
<dbReference type="EMBL" id="FPIP01000008">
    <property type="protein sequence ID" value="SFW45760.1"/>
    <property type="molecule type" value="Genomic_DNA"/>
</dbReference>
<keyword evidence="3" id="KW-0547">Nucleotide-binding</keyword>
<evidence type="ECO:0000259" key="5">
    <source>
        <dbReference type="PROSITE" id="PS50893"/>
    </source>
</evidence>
<dbReference type="RefSeq" id="WP_072300892.1">
    <property type="nucleotide sequence ID" value="NZ_FPIP01000008.1"/>
</dbReference>
<evidence type="ECO:0000313" key="7">
    <source>
        <dbReference type="Proteomes" id="UP000183461"/>
    </source>
</evidence>
<evidence type="ECO:0000256" key="3">
    <source>
        <dbReference type="ARBA" id="ARBA00022741"/>
    </source>
</evidence>
<evidence type="ECO:0000313" key="6">
    <source>
        <dbReference type="EMBL" id="SFW45760.1"/>
    </source>
</evidence>
<dbReference type="AlphaFoldDB" id="A0A1K1PDB5"/>
<accession>A0A1K1PDB5</accession>
<dbReference type="InterPro" id="IPR003439">
    <property type="entry name" value="ABC_transporter-like_ATP-bd"/>
</dbReference>
<dbReference type="PANTHER" id="PTHR43335:SF8">
    <property type="entry name" value="ABC TRANSPORTER, ATP-BINDING PROTEIN"/>
    <property type="match status" value="1"/>
</dbReference>
<dbReference type="GO" id="GO:0016887">
    <property type="term" value="F:ATP hydrolysis activity"/>
    <property type="evidence" value="ECO:0007669"/>
    <property type="project" value="InterPro"/>
</dbReference>
<dbReference type="SUPFAM" id="SSF52540">
    <property type="entry name" value="P-loop containing nucleoside triphosphate hydrolases"/>
    <property type="match status" value="1"/>
</dbReference>
<feature type="domain" description="ABC transporter" evidence="5">
    <location>
        <begin position="6"/>
        <end position="231"/>
    </location>
</feature>
<evidence type="ECO:0000256" key="4">
    <source>
        <dbReference type="ARBA" id="ARBA00022840"/>
    </source>
</evidence>
<proteinExistence type="inferred from homology"/>
<dbReference type="Proteomes" id="UP000183461">
    <property type="component" value="Unassembled WGS sequence"/>
</dbReference>
<dbReference type="Pfam" id="PF00005">
    <property type="entry name" value="ABC_tran"/>
    <property type="match status" value="1"/>
</dbReference>
<dbReference type="Gene3D" id="3.40.50.300">
    <property type="entry name" value="P-loop containing nucleotide triphosphate hydrolases"/>
    <property type="match status" value="1"/>
</dbReference>
<sequence length="303" mass="33890">MADSVITMNNITKRFKKAEVVKNFSLDVRKGSITGLIGPNGAGKTTIMKILAGLIFQTSGELQFYGSNDLDSHRKRMSFMIEAPIVNYNMTAYENLSYIRYIRGYPDEKRINELLDIVGLGNTGKKKAMKFSLGMRQRLGIAMALLTKPEVLVLDEPVNGLDPEGIVDVRHLLQKLAEEQGVTILISSHLLSELSELCTDFSIINKGELIENLSLEELQDKCKSHISVRTNNIEKTAAILEEKLSIGNYKVMHSGEIEIYEQLDAVERISKTITDNGCVITKLCESGRSLEDYYLEKVGGRHE</sequence>
<reference evidence="6 7" key="1">
    <citation type="submission" date="2016-11" db="EMBL/GenBank/DDBJ databases">
        <authorList>
            <person name="Jaros S."/>
            <person name="Januszkiewicz K."/>
            <person name="Wedrychowicz H."/>
        </authorList>
    </citation>
    <scope>NUCLEOTIDE SEQUENCE [LARGE SCALE GENOMIC DNA]</scope>
    <source>
        <strain evidence="6 7">YL228</strain>
    </source>
</reference>
<organism evidence="6 7">
    <name type="scientific">Ruminococcus flavefaciens</name>
    <dbReference type="NCBI Taxonomy" id="1265"/>
    <lineage>
        <taxon>Bacteria</taxon>
        <taxon>Bacillati</taxon>
        <taxon>Bacillota</taxon>
        <taxon>Clostridia</taxon>
        <taxon>Eubacteriales</taxon>
        <taxon>Oscillospiraceae</taxon>
        <taxon>Ruminococcus</taxon>
    </lineage>
</organism>
<evidence type="ECO:0000256" key="1">
    <source>
        <dbReference type="ARBA" id="ARBA00005417"/>
    </source>
</evidence>
<dbReference type="PROSITE" id="PS00211">
    <property type="entry name" value="ABC_TRANSPORTER_1"/>
    <property type="match status" value="1"/>
</dbReference>
<dbReference type="InterPro" id="IPR017871">
    <property type="entry name" value="ABC_transporter-like_CS"/>
</dbReference>
<keyword evidence="2" id="KW-0813">Transport</keyword>
<dbReference type="PROSITE" id="PS50893">
    <property type="entry name" value="ABC_TRANSPORTER_2"/>
    <property type="match status" value="1"/>
</dbReference>